<protein>
    <submittedName>
        <fullName evidence="2">Uncharacterized protein</fullName>
    </submittedName>
</protein>
<dbReference type="Proteomes" id="UP000078240">
    <property type="component" value="Unassembled WGS sequence"/>
</dbReference>
<organism evidence="2 3">
    <name type="scientific">Purpureocillium lilacinum</name>
    <name type="common">Paecilomyces lilacinus</name>
    <dbReference type="NCBI Taxonomy" id="33203"/>
    <lineage>
        <taxon>Eukaryota</taxon>
        <taxon>Fungi</taxon>
        <taxon>Dikarya</taxon>
        <taxon>Ascomycota</taxon>
        <taxon>Pezizomycotina</taxon>
        <taxon>Sordariomycetes</taxon>
        <taxon>Hypocreomycetidae</taxon>
        <taxon>Hypocreales</taxon>
        <taxon>Ophiocordycipitaceae</taxon>
        <taxon>Purpureocillium</taxon>
    </lineage>
</organism>
<reference evidence="2 3" key="1">
    <citation type="submission" date="2016-01" db="EMBL/GenBank/DDBJ databases">
        <title>Biosynthesis of antibiotic leucinostatins and their inhibition on Phytophthora in bio-control Purpureocillium lilacinum.</title>
        <authorList>
            <person name="Wang G."/>
            <person name="Liu Z."/>
            <person name="Lin R."/>
            <person name="Li E."/>
            <person name="Mao Z."/>
            <person name="Ling J."/>
            <person name="Yin W."/>
            <person name="Xie B."/>
        </authorList>
    </citation>
    <scope>NUCLEOTIDE SEQUENCE [LARGE SCALE GENOMIC DNA]</scope>
    <source>
        <strain evidence="2">PLBJ-1</strain>
    </source>
</reference>
<dbReference type="AlphaFoldDB" id="A0A179HE85"/>
<gene>
    <name evidence="2" type="ORF">VFPBJ_01871</name>
</gene>
<evidence type="ECO:0000256" key="1">
    <source>
        <dbReference type="SAM" id="MobiDB-lite"/>
    </source>
</evidence>
<evidence type="ECO:0000313" key="3">
    <source>
        <dbReference type="Proteomes" id="UP000078240"/>
    </source>
</evidence>
<sequence>MEGPKNRHRNFYESRKSTVHGTMPADEVETSKGIKVVRVWAGREALRHSHHQRPVHINHSPPPTPSGMRNRELTGQGRAGAKTTARDAERCGARVAGWAGCSPSWKPWGFPPWLAWLNCGLPANNVALTPTKISGAGIGE</sequence>
<evidence type="ECO:0000313" key="2">
    <source>
        <dbReference type="EMBL" id="OAQ87830.1"/>
    </source>
</evidence>
<feature type="region of interest" description="Disordered" evidence="1">
    <location>
        <begin position="1"/>
        <end position="29"/>
    </location>
</feature>
<dbReference type="EMBL" id="LSBH01000001">
    <property type="protein sequence ID" value="OAQ87830.1"/>
    <property type="molecule type" value="Genomic_DNA"/>
</dbReference>
<feature type="region of interest" description="Disordered" evidence="1">
    <location>
        <begin position="47"/>
        <end position="88"/>
    </location>
</feature>
<name>A0A179HE85_PURLI</name>
<comment type="caution">
    <text evidence="2">The sequence shown here is derived from an EMBL/GenBank/DDBJ whole genome shotgun (WGS) entry which is preliminary data.</text>
</comment>
<proteinExistence type="predicted"/>
<accession>A0A179HE85</accession>